<accession>A0A8T2JFR0</accession>
<dbReference type="AlphaFoldDB" id="A0A8T2JFR0"/>
<sequence>MGTEKQRCKTKLDSKQNFSFRISSRISFNVSIISDTNSIFVCQKCDNHGQKCKFYCFVTSLVKYNIYHQQHIRISICVYCGLWISLGLYCHILDFYWCILRL</sequence>
<comment type="caution">
    <text evidence="2">The sequence shown here is derived from an EMBL/GenBank/DDBJ whole genome shotgun (WGS) entry which is preliminary data.</text>
</comment>
<keyword evidence="1" id="KW-1133">Transmembrane helix</keyword>
<keyword evidence="1" id="KW-0472">Membrane</keyword>
<evidence type="ECO:0000313" key="2">
    <source>
        <dbReference type="EMBL" id="KAG8443999.1"/>
    </source>
</evidence>
<proteinExistence type="predicted"/>
<dbReference type="EMBL" id="JAACNH010000004">
    <property type="protein sequence ID" value="KAG8443999.1"/>
    <property type="molecule type" value="Genomic_DNA"/>
</dbReference>
<keyword evidence="3" id="KW-1185">Reference proteome</keyword>
<organism evidence="2 3">
    <name type="scientific">Hymenochirus boettgeri</name>
    <name type="common">Congo dwarf clawed frog</name>
    <dbReference type="NCBI Taxonomy" id="247094"/>
    <lineage>
        <taxon>Eukaryota</taxon>
        <taxon>Metazoa</taxon>
        <taxon>Chordata</taxon>
        <taxon>Craniata</taxon>
        <taxon>Vertebrata</taxon>
        <taxon>Euteleostomi</taxon>
        <taxon>Amphibia</taxon>
        <taxon>Batrachia</taxon>
        <taxon>Anura</taxon>
        <taxon>Pipoidea</taxon>
        <taxon>Pipidae</taxon>
        <taxon>Pipinae</taxon>
        <taxon>Hymenochirus</taxon>
    </lineage>
</organism>
<evidence type="ECO:0000256" key="1">
    <source>
        <dbReference type="SAM" id="Phobius"/>
    </source>
</evidence>
<gene>
    <name evidence="2" type="ORF">GDO86_009255</name>
</gene>
<feature type="transmembrane region" description="Helical" evidence="1">
    <location>
        <begin position="76"/>
        <end position="97"/>
    </location>
</feature>
<protein>
    <submittedName>
        <fullName evidence="2">Uncharacterized protein</fullName>
    </submittedName>
</protein>
<name>A0A8T2JFR0_9PIPI</name>
<dbReference type="Proteomes" id="UP000812440">
    <property type="component" value="Chromosome 5"/>
</dbReference>
<reference evidence="2" key="1">
    <citation type="thesis" date="2020" institute="ProQuest LLC" country="789 East Eisenhower Parkway, Ann Arbor, MI, USA">
        <title>Comparative Genomics and Chromosome Evolution.</title>
        <authorList>
            <person name="Mudd A.B."/>
        </authorList>
    </citation>
    <scope>NUCLEOTIDE SEQUENCE</scope>
    <source>
        <strain evidence="2">Female2</strain>
        <tissue evidence="2">Blood</tissue>
    </source>
</reference>
<keyword evidence="1" id="KW-0812">Transmembrane</keyword>
<evidence type="ECO:0000313" key="3">
    <source>
        <dbReference type="Proteomes" id="UP000812440"/>
    </source>
</evidence>